<sequence length="220" mass="24547">MMRNSPARDIPANSHNDANVPRQKSTGKFTNNNDHHPKEMVDELSFRLRNMSDNNPPTQLDDIDSPTEDDAPQRDSFTSRMFFGGASTSHQMSPLTRSPWASYVERSPTDLSDANSNYTGLMAAETVDVERQQPQGSSSRARSSSGQMFSRMRDLFQLGTFVTAIDDNSPTIICQSLSTAKQVICTISERSPLAMVKMQAIATGNGDVSHFRHCRWRSLR</sequence>
<dbReference type="EMBL" id="CM042025">
    <property type="protein sequence ID" value="KAI3808594.1"/>
    <property type="molecule type" value="Genomic_DNA"/>
</dbReference>
<keyword evidence="2" id="KW-1185">Reference proteome</keyword>
<dbReference type="Proteomes" id="UP001056120">
    <property type="component" value="Linkage Group LG08"/>
</dbReference>
<evidence type="ECO:0000313" key="2">
    <source>
        <dbReference type="Proteomes" id="UP001056120"/>
    </source>
</evidence>
<proteinExistence type="predicted"/>
<accession>A0ACB9IKY1</accession>
<name>A0ACB9IKY1_9ASTR</name>
<reference evidence="1 2" key="2">
    <citation type="journal article" date="2022" name="Mol. Ecol. Resour.">
        <title>The genomes of chicory, endive, great burdock and yacon provide insights into Asteraceae paleo-polyploidization history and plant inulin production.</title>
        <authorList>
            <person name="Fan W."/>
            <person name="Wang S."/>
            <person name="Wang H."/>
            <person name="Wang A."/>
            <person name="Jiang F."/>
            <person name="Liu H."/>
            <person name="Zhao H."/>
            <person name="Xu D."/>
            <person name="Zhang Y."/>
        </authorList>
    </citation>
    <scope>NUCLEOTIDE SEQUENCE [LARGE SCALE GENOMIC DNA]</scope>
    <source>
        <strain evidence="2">cv. Yunnan</strain>
        <tissue evidence="1">Leaves</tissue>
    </source>
</reference>
<protein>
    <submittedName>
        <fullName evidence="1">Uncharacterized protein</fullName>
    </submittedName>
</protein>
<evidence type="ECO:0000313" key="1">
    <source>
        <dbReference type="EMBL" id="KAI3808594.1"/>
    </source>
</evidence>
<gene>
    <name evidence="1" type="ORF">L1987_24549</name>
</gene>
<reference evidence="2" key="1">
    <citation type="journal article" date="2022" name="Mol. Ecol. Resour.">
        <title>The genomes of chicory, endive, great burdock and yacon provide insights into Asteraceae palaeo-polyploidization history and plant inulin production.</title>
        <authorList>
            <person name="Fan W."/>
            <person name="Wang S."/>
            <person name="Wang H."/>
            <person name="Wang A."/>
            <person name="Jiang F."/>
            <person name="Liu H."/>
            <person name="Zhao H."/>
            <person name="Xu D."/>
            <person name="Zhang Y."/>
        </authorList>
    </citation>
    <scope>NUCLEOTIDE SEQUENCE [LARGE SCALE GENOMIC DNA]</scope>
    <source>
        <strain evidence="2">cv. Yunnan</strain>
    </source>
</reference>
<organism evidence="1 2">
    <name type="scientific">Smallanthus sonchifolius</name>
    <dbReference type="NCBI Taxonomy" id="185202"/>
    <lineage>
        <taxon>Eukaryota</taxon>
        <taxon>Viridiplantae</taxon>
        <taxon>Streptophyta</taxon>
        <taxon>Embryophyta</taxon>
        <taxon>Tracheophyta</taxon>
        <taxon>Spermatophyta</taxon>
        <taxon>Magnoliopsida</taxon>
        <taxon>eudicotyledons</taxon>
        <taxon>Gunneridae</taxon>
        <taxon>Pentapetalae</taxon>
        <taxon>asterids</taxon>
        <taxon>campanulids</taxon>
        <taxon>Asterales</taxon>
        <taxon>Asteraceae</taxon>
        <taxon>Asteroideae</taxon>
        <taxon>Heliantheae alliance</taxon>
        <taxon>Millerieae</taxon>
        <taxon>Smallanthus</taxon>
    </lineage>
</organism>
<comment type="caution">
    <text evidence="1">The sequence shown here is derived from an EMBL/GenBank/DDBJ whole genome shotgun (WGS) entry which is preliminary data.</text>
</comment>